<dbReference type="Proteomes" id="UP001472677">
    <property type="component" value="Unassembled WGS sequence"/>
</dbReference>
<dbReference type="EMBL" id="JBBPBM010000009">
    <property type="protein sequence ID" value="KAK8568760.1"/>
    <property type="molecule type" value="Genomic_DNA"/>
</dbReference>
<dbReference type="InterPro" id="IPR002156">
    <property type="entry name" value="RNaseH_domain"/>
</dbReference>
<dbReference type="PANTHER" id="PTHR47723">
    <property type="entry name" value="OS05G0353850 PROTEIN"/>
    <property type="match status" value="1"/>
</dbReference>
<dbReference type="Pfam" id="PF13456">
    <property type="entry name" value="RVT_3"/>
    <property type="match status" value="1"/>
</dbReference>
<dbReference type="PANTHER" id="PTHR47723:SF13">
    <property type="entry name" value="PUTATIVE-RELATED"/>
    <property type="match status" value="1"/>
</dbReference>
<feature type="domain" description="RNase H type-1" evidence="1">
    <location>
        <begin position="74"/>
        <end position="189"/>
    </location>
</feature>
<evidence type="ECO:0000313" key="2">
    <source>
        <dbReference type="EMBL" id="KAK8568760.1"/>
    </source>
</evidence>
<name>A0ABR2F1D6_9ROSI</name>
<dbReference type="CDD" id="cd06222">
    <property type="entry name" value="RNase_H_like"/>
    <property type="match status" value="1"/>
</dbReference>
<dbReference type="Gene3D" id="3.30.420.10">
    <property type="entry name" value="Ribonuclease H-like superfamily/Ribonuclease H"/>
    <property type="match status" value="1"/>
</dbReference>
<evidence type="ECO:0000313" key="3">
    <source>
        <dbReference type="Proteomes" id="UP001472677"/>
    </source>
</evidence>
<gene>
    <name evidence="2" type="ORF">V6N12_007302</name>
</gene>
<dbReference type="SUPFAM" id="SSF53098">
    <property type="entry name" value="Ribonuclease H-like"/>
    <property type="match status" value="1"/>
</dbReference>
<dbReference type="InterPro" id="IPR036397">
    <property type="entry name" value="RNaseH_sf"/>
</dbReference>
<evidence type="ECO:0000259" key="1">
    <source>
        <dbReference type="Pfam" id="PF13456"/>
    </source>
</evidence>
<organism evidence="2 3">
    <name type="scientific">Hibiscus sabdariffa</name>
    <name type="common">roselle</name>
    <dbReference type="NCBI Taxonomy" id="183260"/>
    <lineage>
        <taxon>Eukaryota</taxon>
        <taxon>Viridiplantae</taxon>
        <taxon>Streptophyta</taxon>
        <taxon>Embryophyta</taxon>
        <taxon>Tracheophyta</taxon>
        <taxon>Spermatophyta</taxon>
        <taxon>Magnoliopsida</taxon>
        <taxon>eudicotyledons</taxon>
        <taxon>Gunneridae</taxon>
        <taxon>Pentapetalae</taxon>
        <taxon>rosids</taxon>
        <taxon>malvids</taxon>
        <taxon>Malvales</taxon>
        <taxon>Malvaceae</taxon>
        <taxon>Malvoideae</taxon>
        <taxon>Hibiscus</taxon>
    </lineage>
</organism>
<proteinExistence type="predicted"/>
<keyword evidence="3" id="KW-1185">Reference proteome</keyword>
<dbReference type="InterPro" id="IPR044730">
    <property type="entry name" value="RNase_H-like_dom_plant"/>
</dbReference>
<dbReference type="InterPro" id="IPR053151">
    <property type="entry name" value="RNase_H-like"/>
</dbReference>
<sequence length="215" mass="24466">MPIPDWNLWLFRNRKIFDLDNVESDTIIGCSRRLQAATCRALDIRNQQQLIVRGVRPYVTAWSTPSVGCLKIDVDGARRVVDGVASCGGVIRDSNGTWIAGFSKFIGRCSILEAEFWAIFEGLRCAKRFNVSEVVVESDNRDVIDVLFDIRQRSLYSSLLGTIKAIADDNWCVVYRHACRESNRVADVITRLFPLNSFEPHIFLYPPDEVLVFFT</sequence>
<accession>A0ABR2F1D6</accession>
<reference evidence="2 3" key="1">
    <citation type="journal article" date="2024" name="G3 (Bethesda)">
        <title>Genome assembly of Hibiscus sabdariffa L. provides insights into metabolisms of medicinal natural products.</title>
        <authorList>
            <person name="Kim T."/>
        </authorList>
    </citation>
    <scope>NUCLEOTIDE SEQUENCE [LARGE SCALE GENOMIC DNA]</scope>
    <source>
        <strain evidence="2">TK-2024</strain>
        <tissue evidence="2">Old leaves</tissue>
    </source>
</reference>
<protein>
    <recommendedName>
        <fullName evidence="1">RNase H type-1 domain-containing protein</fullName>
    </recommendedName>
</protein>
<comment type="caution">
    <text evidence="2">The sequence shown here is derived from an EMBL/GenBank/DDBJ whole genome shotgun (WGS) entry which is preliminary data.</text>
</comment>
<dbReference type="InterPro" id="IPR012337">
    <property type="entry name" value="RNaseH-like_sf"/>
</dbReference>